<dbReference type="Pfam" id="PF01505">
    <property type="entry name" value="Vault"/>
    <property type="match status" value="1"/>
</dbReference>
<dbReference type="Gene3D" id="6.10.250.720">
    <property type="match status" value="1"/>
</dbReference>
<dbReference type="PANTHER" id="PTHR14165">
    <property type="entry name" value="MAJOR VAULT PROTEIN"/>
    <property type="match status" value="1"/>
</dbReference>
<feature type="domain" description="Major vault protein repeat" evidence="2">
    <location>
        <begin position="34"/>
        <end position="70"/>
    </location>
</feature>
<dbReference type="Gene3D" id="2.30.30.620">
    <property type="match status" value="1"/>
</dbReference>
<evidence type="ECO:0000259" key="4">
    <source>
        <dbReference type="Pfam" id="PF17796"/>
    </source>
</evidence>
<reference evidence="6" key="1">
    <citation type="submission" date="2016-11" db="UniProtKB">
        <authorList>
            <consortium name="WormBaseParasite"/>
        </authorList>
    </citation>
    <scope>IDENTIFICATION</scope>
</reference>
<feature type="domain" description="Major vault protein repeat" evidence="4">
    <location>
        <begin position="93"/>
        <end position="152"/>
    </location>
</feature>
<name>A0A1I8FLM9_9PLAT</name>
<dbReference type="WBParaSite" id="maker-unitig_40034-snap-gene-0.1-mRNA-1">
    <property type="protein sequence ID" value="maker-unitig_40034-snap-gene-0.1-mRNA-1"/>
    <property type="gene ID" value="maker-unitig_40034-snap-gene-0.1"/>
</dbReference>
<proteinExistence type="predicted"/>
<evidence type="ECO:0000313" key="5">
    <source>
        <dbReference type="Proteomes" id="UP000095280"/>
    </source>
</evidence>
<dbReference type="AlphaFoldDB" id="A0A1I8FLM9"/>
<dbReference type="CDD" id="cd08825">
    <property type="entry name" value="MVP_shoulder"/>
    <property type="match status" value="1"/>
</dbReference>
<dbReference type="InterPro" id="IPR041139">
    <property type="entry name" value="MVP_rep_dom"/>
</dbReference>
<dbReference type="PANTHER" id="PTHR14165:SF3">
    <property type="entry name" value="MAJOR VAULT PROTEIN"/>
    <property type="match status" value="1"/>
</dbReference>
<feature type="region of interest" description="Disordered" evidence="1">
    <location>
        <begin position="145"/>
        <end position="172"/>
    </location>
</feature>
<dbReference type="Gene3D" id="2.30.30.550">
    <property type="entry name" value="Major Vault Protein repeat"/>
    <property type="match status" value="1"/>
</dbReference>
<keyword evidence="5" id="KW-1185">Reference proteome</keyword>
<dbReference type="GO" id="GO:0005737">
    <property type="term" value="C:cytoplasm"/>
    <property type="evidence" value="ECO:0007669"/>
    <property type="project" value="TreeGrafter"/>
</dbReference>
<evidence type="ECO:0000259" key="2">
    <source>
        <dbReference type="Pfam" id="PF01505"/>
    </source>
</evidence>
<dbReference type="InterPro" id="IPR043023">
    <property type="entry name" value="MVP_rep_sf"/>
</dbReference>
<dbReference type="InterPro" id="IPR036013">
    <property type="entry name" value="Band_7/SPFH_dom_sf"/>
</dbReference>
<dbReference type="Gene3D" id="6.20.380.10">
    <property type="match status" value="1"/>
</dbReference>
<dbReference type="InterPro" id="IPR041136">
    <property type="entry name" value="Vault_4"/>
</dbReference>
<feature type="domain" description="Major vault protein shoulder" evidence="3">
    <location>
        <begin position="226"/>
        <end position="329"/>
    </location>
</feature>
<dbReference type="Pfam" id="PF17796">
    <property type="entry name" value="Vault_4"/>
    <property type="match status" value="1"/>
</dbReference>
<dbReference type="Gene3D" id="2.30.30.560">
    <property type="match status" value="1"/>
</dbReference>
<feature type="region of interest" description="Disordered" evidence="1">
    <location>
        <begin position="331"/>
        <end position="366"/>
    </location>
</feature>
<evidence type="ECO:0000313" key="6">
    <source>
        <dbReference type="WBParaSite" id="maker-unitig_40034-snap-gene-0.1-mRNA-1"/>
    </source>
</evidence>
<dbReference type="GO" id="GO:0005634">
    <property type="term" value="C:nucleus"/>
    <property type="evidence" value="ECO:0007669"/>
    <property type="project" value="TreeGrafter"/>
</dbReference>
<dbReference type="InterPro" id="IPR021870">
    <property type="entry name" value="MVP_shoulder"/>
</dbReference>
<dbReference type="Gene3D" id="3.30.479.30">
    <property type="entry name" value="Band 7 domain"/>
    <property type="match status" value="1"/>
</dbReference>
<dbReference type="Pfam" id="PF11978">
    <property type="entry name" value="MVP_shoulder"/>
    <property type="match status" value="1"/>
</dbReference>
<dbReference type="InterPro" id="IPR039059">
    <property type="entry name" value="MVP"/>
</dbReference>
<evidence type="ECO:0000256" key="1">
    <source>
        <dbReference type="SAM" id="MobiDB-lite"/>
    </source>
</evidence>
<evidence type="ECO:0000259" key="3">
    <source>
        <dbReference type="Pfam" id="PF11978"/>
    </source>
</evidence>
<protein>
    <submittedName>
        <fullName evidence="6">PHB domain-containing protein</fullName>
    </submittedName>
</protein>
<dbReference type="Proteomes" id="UP000095280">
    <property type="component" value="Unplaced"/>
</dbReference>
<dbReference type="InterPro" id="IPR043179">
    <property type="entry name" value="Vault_2_sf"/>
</dbReference>
<feature type="compositionally biased region" description="Basic and acidic residues" evidence="1">
    <location>
        <begin position="145"/>
        <end position="171"/>
    </location>
</feature>
<sequence length="530" mass="59510">MAKPQLGKKKLVHGERSFFMQPGESLERGIMNVYVLSENEGLILRAQEEFKEAADRVRKPGDRWMIRGPASTCRPWRWRSSASGPPSRWTLTEGIYVRDIKTGQHSPSPSPTGPLRLRRDLHAEPDEELWEKQLPPAVEALLVKQKDPMPDRFERSKAAEAPESKPRDRTRTVSLRVPHNAAVQIYDYKAKVARVVFGPEMVMLNPDEQFTQLSLSGGKPKKPNTIKLQIQLSYNWYFDTSKCLEDAKEAAKLFSVPDFVGDMCKAVASRVRGAVAAVGFDDFHRHSARILRGALFGFNEAGKIRDEFRMPQNNLVITSVDIQNVEPVEQRTRDALQKSEATARQEAERLEQEARGKLERQKISDEAEAERARRELLELQRSGQAKAEAQSRAEAARFEGQAAVEQARFRAEALGIESSAELERVKLAREAELAYQREQNQLDVSRQKELSGIEVEKFRRFVDAIGADTIRAIASAGPEMQVKMLQSLGLKSTLITDGNSPINLFSTAHGLIGADFLRGGSRPARSEEAD</sequence>
<accession>A0A1I8FLM9</accession>
<dbReference type="FunFam" id="3.30.479.30:FF:000010">
    <property type="entry name" value="major vault protein-like"/>
    <property type="match status" value="1"/>
</dbReference>
<organism evidence="5 6">
    <name type="scientific">Macrostomum lignano</name>
    <dbReference type="NCBI Taxonomy" id="282301"/>
    <lineage>
        <taxon>Eukaryota</taxon>
        <taxon>Metazoa</taxon>
        <taxon>Spiralia</taxon>
        <taxon>Lophotrochozoa</taxon>
        <taxon>Platyhelminthes</taxon>
        <taxon>Rhabditophora</taxon>
        <taxon>Macrostomorpha</taxon>
        <taxon>Macrostomida</taxon>
        <taxon>Macrostomidae</taxon>
        <taxon>Macrostomum</taxon>
    </lineage>
</organism>